<sequence>MDMLGIIFSDVGMLYKSDLAMSRSTASIPFGGRYRLVDFHLSNMVNSGIHDIFILPQTNFFSLAKHIATGKDWNLSRKQGGISIFPPYSLEENVGLYKSRLDALKRILNFITNSKANFVILSDSDTIYNIDFGKALEFHQAKGADITSIYTVRNLDESSSVHETIYYVDPDKRIHDIMLFPVLEGLHNVSVGAWIFDRDILISTINDAISHNYIEFKHAVMALNLKKLKVYGFEHTGYFTHINSIQSYYDSNMHLLKKDCLRDLFYSENGPIYTKTKDSTPTRYCIDSFVKNSLVASGCSICGTVENSVIFRNVKIGKNALVKNCILMPHTVVGENTRLSSVVTDMNVRILDDRTLLGTPNCPFYIKKNMIV</sequence>
<feature type="domain" description="Nucleotidyl transferase" evidence="3">
    <location>
        <begin position="19"/>
        <end position="257"/>
    </location>
</feature>
<dbReference type="PANTHER" id="PTHR43523">
    <property type="entry name" value="GLUCOSE-1-PHOSPHATE ADENYLYLTRANSFERASE-RELATED"/>
    <property type="match status" value="1"/>
</dbReference>
<gene>
    <name evidence="5" type="ORF">SAMN02745691_01266</name>
</gene>
<dbReference type="InterPro" id="IPR011832">
    <property type="entry name" value="GlgDAde_trans"/>
</dbReference>
<reference evidence="5 6" key="1">
    <citation type="submission" date="2016-11" db="EMBL/GenBank/DDBJ databases">
        <authorList>
            <person name="Jaros S."/>
            <person name="Januszkiewicz K."/>
            <person name="Wedrychowicz H."/>
        </authorList>
    </citation>
    <scope>NUCLEOTIDE SEQUENCE [LARGE SCALE GENOMIC DNA]</scope>
    <source>
        <strain evidence="5 6">DSM 15970</strain>
    </source>
</reference>
<dbReference type="EMBL" id="FQYT01000011">
    <property type="protein sequence ID" value="SHJ05419.1"/>
    <property type="molecule type" value="Genomic_DNA"/>
</dbReference>
<dbReference type="RefSeq" id="WP_178138550.1">
    <property type="nucleotide sequence ID" value="NZ_FQYT01000011.1"/>
</dbReference>
<comment type="similarity">
    <text evidence="1">Belongs to the bacterial/plant glucose-1-phosphate adenylyltransferase family.</text>
</comment>
<name>A0A1M6G648_9FIRM</name>
<keyword evidence="6" id="KW-1185">Reference proteome</keyword>
<feature type="domain" description="Glucose-1-phosphate adenylyltransferase/Bifunctional protein GlmU-like C-terminal hexapeptide" evidence="4">
    <location>
        <begin position="290"/>
        <end position="353"/>
    </location>
</feature>
<dbReference type="Gene3D" id="2.160.10.10">
    <property type="entry name" value="Hexapeptide repeat proteins"/>
    <property type="match status" value="1"/>
</dbReference>
<evidence type="ECO:0000256" key="2">
    <source>
        <dbReference type="ARBA" id="ARBA00023056"/>
    </source>
</evidence>
<dbReference type="InterPro" id="IPR029044">
    <property type="entry name" value="Nucleotide-diphossugar_trans"/>
</dbReference>
<dbReference type="InterPro" id="IPR011004">
    <property type="entry name" value="Trimer_LpxA-like_sf"/>
</dbReference>
<dbReference type="NCBIfam" id="TIGR02092">
    <property type="entry name" value="glgD"/>
    <property type="match status" value="1"/>
</dbReference>
<dbReference type="Proteomes" id="UP000184342">
    <property type="component" value="Unassembled WGS sequence"/>
</dbReference>
<dbReference type="GO" id="GO:0005978">
    <property type="term" value="P:glycogen biosynthetic process"/>
    <property type="evidence" value="ECO:0007669"/>
    <property type="project" value="UniProtKB-KW"/>
</dbReference>
<accession>A0A1M6G648</accession>
<organism evidence="5 6">
    <name type="scientific">Parasporobacterium paucivorans DSM 15970</name>
    <dbReference type="NCBI Taxonomy" id="1122934"/>
    <lineage>
        <taxon>Bacteria</taxon>
        <taxon>Bacillati</taxon>
        <taxon>Bacillota</taxon>
        <taxon>Clostridia</taxon>
        <taxon>Lachnospirales</taxon>
        <taxon>Lachnospiraceae</taxon>
        <taxon>Parasporobacterium</taxon>
    </lineage>
</organism>
<protein>
    <submittedName>
        <fullName evidence="5">Glucose-1-phosphate adenylyltransferase</fullName>
    </submittedName>
</protein>
<dbReference type="CDD" id="cd04651">
    <property type="entry name" value="LbH_G1P_AT_C"/>
    <property type="match status" value="1"/>
</dbReference>
<evidence type="ECO:0000256" key="1">
    <source>
        <dbReference type="ARBA" id="ARBA00010443"/>
    </source>
</evidence>
<keyword evidence="2" id="KW-0320">Glycogen biosynthesis</keyword>
<dbReference type="Pfam" id="PF24894">
    <property type="entry name" value="Hexapep_GlmU"/>
    <property type="match status" value="1"/>
</dbReference>
<dbReference type="Gene3D" id="3.90.550.10">
    <property type="entry name" value="Spore Coat Polysaccharide Biosynthesis Protein SpsA, Chain A"/>
    <property type="match status" value="1"/>
</dbReference>
<keyword evidence="5" id="KW-0808">Transferase</keyword>
<evidence type="ECO:0000313" key="5">
    <source>
        <dbReference type="EMBL" id="SHJ05419.1"/>
    </source>
</evidence>
<dbReference type="AlphaFoldDB" id="A0A1M6G648"/>
<dbReference type="PANTHER" id="PTHR43523:SF6">
    <property type="entry name" value="GLYCOGEN BIOSYNTHESIS PROTEIN GLGD"/>
    <property type="match status" value="1"/>
</dbReference>
<keyword evidence="5" id="KW-0548">Nucleotidyltransferase</keyword>
<dbReference type="STRING" id="1122934.SAMN02745691_01266"/>
<dbReference type="Pfam" id="PF00483">
    <property type="entry name" value="NTP_transferase"/>
    <property type="match status" value="1"/>
</dbReference>
<dbReference type="SUPFAM" id="SSF51161">
    <property type="entry name" value="Trimeric LpxA-like enzymes"/>
    <property type="match status" value="1"/>
</dbReference>
<proteinExistence type="inferred from homology"/>
<dbReference type="InterPro" id="IPR011831">
    <property type="entry name" value="ADP-Glc_PPase"/>
</dbReference>
<evidence type="ECO:0000313" key="6">
    <source>
        <dbReference type="Proteomes" id="UP000184342"/>
    </source>
</evidence>
<evidence type="ECO:0000259" key="4">
    <source>
        <dbReference type="Pfam" id="PF24894"/>
    </source>
</evidence>
<dbReference type="CDD" id="cd02508">
    <property type="entry name" value="ADP_Glucose_PP"/>
    <property type="match status" value="1"/>
</dbReference>
<dbReference type="GO" id="GO:0008878">
    <property type="term" value="F:glucose-1-phosphate adenylyltransferase activity"/>
    <property type="evidence" value="ECO:0007669"/>
    <property type="project" value="InterPro"/>
</dbReference>
<dbReference type="InterPro" id="IPR005835">
    <property type="entry name" value="NTP_transferase_dom"/>
</dbReference>
<dbReference type="SUPFAM" id="SSF53448">
    <property type="entry name" value="Nucleotide-diphospho-sugar transferases"/>
    <property type="match status" value="1"/>
</dbReference>
<evidence type="ECO:0000259" key="3">
    <source>
        <dbReference type="Pfam" id="PF00483"/>
    </source>
</evidence>
<dbReference type="InterPro" id="IPR056818">
    <property type="entry name" value="GlmU/GlgC-like_hexapep"/>
</dbReference>